<evidence type="ECO:0000313" key="6">
    <source>
        <dbReference type="Proteomes" id="UP000286581"/>
    </source>
</evidence>
<organism evidence="5 6">
    <name type="scientific">Agathobacter rectalis</name>
    <dbReference type="NCBI Taxonomy" id="39491"/>
    <lineage>
        <taxon>Bacteria</taxon>
        <taxon>Bacillati</taxon>
        <taxon>Bacillota</taxon>
        <taxon>Clostridia</taxon>
        <taxon>Lachnospirales</taxon>
        <taxon>Lachnospiraceae</taxon>
        <taxon>Agathobacter</taxon>
    </lineage>
</organism>
<gene>
    <name evidence="5" type="ORF">DWV78_04190</name>
</gene>
<dbReference type="GO" id="GO:0009307">
    <property type="term" value="P:DNA restriction-modification system"/>
    <property type="evidence" value="ECO:0007669"/>
    <property type="project" value="UniProtKB-KW"/>
</dbReference>
<dbReference type="AlphaFoldDB" id="A0A413BJ38"/>
<dbReference type="InterPro" id="IPR044946">
    <property type="entry name" value="Restrct_endonuc_typeI_TRD_sf"/>
</dbReference>
<dbReference type="GO" id="GO:0004519">
    <property type="term" value="F:endonuclease activity"/>
    <property type="evidence" value="ECO:0007669"/>
    <property type="project" value="UniProtKB-KW"/>
</dbReference>
<dbReference type="InterPro" id="IPR052021">
    <property type="entry name" value="Type-I_RS_S_subunit"/>
</dbReference>
<proteinExistence type="inferred from homology"/>
<dbReference type="Gene3D" id="3.90.220.20">
    <property type="entry name" value="DNA methylase specificity domains"/>
    <property type="match status" value="2"/>
</dbReference>
<keyword evidence="3" id="KW-0238">DNA-binding</keyword>
<feature type="domain" description="Type I restriction modification DNA specificity" evidence="4">
    <location>
        <begin position="184"/>
        <end position="363"/>
    </location>
</feature>
<keyword evidence="5" id="KW-0378">Hydrolase</keyword>
<dbReference type="InterPro" id="IPR000055">
    <property type="entry name" value="Restrct_endonuc_typeI_TRD"/>
</dbReference>
<evidence type="ECO:0000259" key="4">
    <source>
        <dbReference type="Pfam" id="PF01420"/>
    </source>
</evidence>
<dbReference type="Pfam" id="PF01420">
    <property type="entry name" value="Methylase_S"/>
    <property type="match status" value="2"/>
</dbReference>
<keyword evidence="5" id="KW-0540">Nuclease</keyword>
<accession>A0A413BJ38</accession>
<evidence type="ECO:0000256" key="3">
    <source>
        <dbReference type="ARBA" id="ARBA00023125"/>
    </source>
</evidence>
<evidence type="ECO:0000256" key="1">
    <source>
        <dbReference type="ARBA" id="ARBA00010923"/>
    </source>
</evidence>
<dbReference type="SUPFAM" id="SSF116734">
    <property type="entry name" value="DNA methylase specificity domain"/>
    <property type="match status" value="2"/>
</dbReference>
<dbReference type="EMBL" id="QSAE01000008">
    <property type="protein sequence ID" value="RGW40716.1"/>
    <property type="molecule type" value="Genomic_DNA"/>
</dbReference>
<evidence type="ECO:0000256" key="2">
    <source>
        <dbReference type="ARBA" id="ARBA00022747"/>
    </source>
</evidence>
<comment type="caution">
    <text evidence="5">The sequence shown here is derived from an EMBL/GenBank/DDBJ whole genome shotgun (WGS) entry which is preliminary data.</text>
</comment>
<evidence type="ECO:0000313" key="5">
    <source>
        <dbReference type="EMBL" id="RGW40716.1"/>
    </source>
</evidence>
<dbReference type="PANTHER" id="PTHR30408:SF12">
    <property type="entry name" value="TYPE I RESTRICTION ENZYME MJAVIII SPECIFICITY SUBUNIT"/>
    <property type="match status" value="1"/>
</dbReference>
<dbReference type="GO" id="GO:0003677">
    <property type="term" value="F:DNA binding"/>
    <property type="evidence" value="ECO:0007669"/>
    <property type="project" value="UniProtKB-KW"/>
</dbReference>
<dbReference type="CDD" id="cd17254">
    <property type="entry name" value="RMtype1_S_FclI-TRD1-CR1_like"/>
    <property type="match status" value="1"/>
</dbReference>
<keyword evidence="5" id="KW-0255">Endonuclease</keyword>
<dbReference type="CDD" id="cd17246">
    <property type="entry name" value="RMtype1_S_SonII-TRD2-CR2_like"/>
    <property type="match status" value="1"/>
</dbReference>
<dbReference type="PANTHER" id="PTHR30408">
    <property type="entry name" value="TYPE-1 RESTRICTION ENZYME ECOKI SPECIFICITY PROTEIN"/>
    <property type="match status" value="1"/>
</dbReference>
<dbReference type="Proteomes" id="UP000286581">
    <property type="component" value="Unassembled WGS sequence"/>
</dbReference>
<comment type="similarity">
    <text evidence="1">Belongs to the type-I restriction system S methylase family.</text>
</comment>
<protein>
    <submittedName>
        <fullName evidence="5">Restriction endonuclease subunit S</fullName>
    </submittedName>
</protein>
<feature type="domain" description="Type I restriction modification DNA specificity" evidence="4">
    <location>
        <begin position="5"/>
        <end position="163"/>
    </location>
</feature>
<keyword evidence="2" id="KW-0680">Restriction system</keyword>
<reference evidence="5 6" key="1">
    <citation type="submission" date="2018-08" db="EMBL/GenBank/DDBJ databases">
        <title>A genome reference for cultivated species of the human gut microbiota.</title>
        <authorList>
            <person name="Zou Y."/>
            <person name="Xue W."/>
            <person name="Luo G."/>
        </authorList>
    </citation>
    <scope>NUCLEOTIDE SEQUENCE [LARGE SCALE GENOMIC DNA]</scope>
    <source>
        <strain evidence="5 6">AF12-8</strain>
    </source>
</reference>
<name>A0A413BJ38_9FIRM</name>
<sequence length="380" mass="43546">MAKDIIKLGDVATYINGYAFKPEDRGEEGLQIIRIQDLTGNSYDLGFYNGKYPKKIEINDGDVLISWSASLGVYVWNGGKALLNQHIFKVKFDKVDIDKSYFVYAVRYKLNDMGKKTHGATMKHIVKRDFDATEIPYPPLKKQIEIAINLDKVLMVIKERKRELKLLDELIKARFVELFECGDHEIVKASDVCDFITKGTTPPTGEITEEYENGKIPFLKVYNLSFTGEMLFDENPQYILAETHNGKLARSKVYPNDVLMNIVGPPLGKFTLVTDEFEEWNINQAIAIFRAKERILPRFLLHALMQPKVLEPFIGQAVGIRQQNLSLEQCRNLQFPLPSLEEQKSFVEFAEQLDKSKVAVQKALDETQILFDSLMQKYFG</sequence>